<dbReference type="InterPro" id="IPR011650">
    <property type="entry name" value="Peptidase_M20_dimer"/>
</dbReference>
<dbReference type="CDD" id="cd05674">
    <property type="entry name" value="M20_yscS"/>
    <property type="match status" value="1"/>
</dbReference>
<keyword evidence="5" id="KW-0862">Zinc</keyword>
<dbReference type="PANTHER" id="PTHR45962">
    <property type="entry name" value="N-FATTY-ACYL-AMINO ACID SYNTHASE/HYDROLASE PM20D1"/>
    <property type="match status" value="1"/>
</dbReference>
<protein>
    <submittedName>
        <fullName evidence="8">Glycerophosphoryl diester phosphodiesterase</fullName>
    </submittedName>
</protein>
<proteinExistence type="inferred from homology"/>
<dbReference type="PROSITE" id="PS00758">
    <property type="entry name" value="ARGE_DAPE_CPG2_1"/>
    <property type="match status" value="1"/>
</dbReference>
<dbReference type="Pfam" id="PF07687">
    <property type="entry name" value="M20_dimer"/>
    <property type="match status" value="1"/>
</dbReference>
<evidence type="ECO:0000313" key="9">
    <source>
        <dbReference type="Proteomes" id="UP000650533"/>
    </source>
</evidence>
<dbReference type="Proteomes" id="UP000650533">
    <property type="component" value="Chromosome 4"/>
</dbReference>
<evidence type="ECO:0000256" key="1">
    <source>
        <dbReference type="ARBA" id="ARBA00006247"/>
    </source>
</evidence>
<dbReference type="RefSeq" id="XP_043179064.1">
    <property type="nucleotide sequence ID" value="XM_043320052.1"/>
</dbReference>
<reference evidence="8" key="1">
    <citation type="submission" date="2020-05" db="EMBL/GenBank/DDBJ databases">
        <title>Evolutionary and genomic comparisons of hybrid uninucleate and nonhybrid Rhizoctonia fungi.</title>
        <authorList>
            <person name="Li C."/>
            <person name="Chen X."/>
        </authorList>
    </citation>
    <scope>NUCLEOTIDE SEQUENCE</scope>
    <source>
        <strain evidence="8">AG-1 IA</strain>
    </source>
</reference>
<evidence type="ECO:0000256" key="5">
    <source>
        <dbReference type="ARBA" id="ARBA00022833"/>
    </source>
</evidence>
<dbReference type="Pfam" id="PF03009">
    <property type="entry name" value="GDPD"/>
    <property type="match status" value="1"/>
</dbReference>
<dbReference type="PROSITE" id="PS51704">
    <property type="entry name" value="GP_PDE"/>
    <property type="match status" value="1"/>
</dbReference>
<evidence type="ECO:0000256" key="4">
    <source>
        <dbReference type="ARBA" id="ARBA00022801"/>
    </source>
</evidence>
<dbReference type="SUPFAM" id="SSF51695">
    <property type="entry name" value="PLC-like phosphodiesterases"/>
    <property type="match status" value="1"/>
</dbReference>
<dbReference type="Gene3D" id="3.30.70.360">
    <property type="match status" value="1"/>
</dbReference>
<dbReference type="AlphaFoldDB" id="A0A8H8NVC0"/>
<dbReference type="Gene3D" id="3.20.20.190">
    <property type="entry name" value="Phosphatidylinositol (PI) phosphodiesterase"/>
    <property type="match status" value="1"/>
</dbReference>
<gene>
    <name evidence="8" type="ORF">RhiXN_00233</name>
</gene>
<keyword evidence="4" id="KW-0378">Hydrolase</keyword>
<comment type="similarity">
    <text evidence="1">Belongs to the peptidase M20A family.</text>
</comment>
<sequence length="1017" mass="111076">MLSEILSLSSYPVLESQMARLATTLLLAAELAFGLPTAWPVFSRAPKAYDIQGHRGSRGATVESTLPAFAWGLIYGVKTLEFDNGITKDGHVLVWHDESIDGTKCKDTKPVAKDDPLFPYVGKYVANLTLAQIKTLDCGSERLDGFPLQALYPGTKLSTLPELFDFLDCADPGHEVELNIESKVDAQFPNLTRSPEDFANAQYKLFKSSKYYGKITYQSFDWRTLVLMKKLDPKITRAALIDSTTVYGVNNSTSTWLAGLRPDSFSGATLGVQIAQAAKSIDSNILSPAATDGSSGSLDPNTPGYKSFTTEDMVKEAHKSGMLVKPWTVNRLNIAEQIYGWGVDGIITDYPEVVRRWALLKGVSVSKTYDQNKVLKCLKKHIQTVINALHVIQLAWVINSKLRDRTTTPNRMYAGSTKQSEPPSSSVDEQSSHKRRLHTTMIGVLFVTLVAPYQFAGSLSGYLYDVSGSRGTHDASLSGVCLQVEPLAPTSNINRKLAENLEITLSDPSFEAVAAEYLGGAVRIPTESYDVMDPVGIDPRWEVFYKFSEHLLKTYPKVHATMTQTRINTHGLLYHWPGSDSSLKPILLTAHQDVVPVDPSTVDSWIHPPYSGHYDGTWVWGRGSVDDKSGLVGIMITLEKLIESGFKPKRGILVGFGIDEESTGGPIVFIGCEQNFKVHRRAFWQGQHLNAHSIEEIEGISVALPAIGEKGYLDVSIEVATPGGHSSVPPAHTTIGILASLITKIESTPYVPSLARSSPVYGLLQCFAAHVPSIPSSVRSSIFRSICPPGASPGQLRKCDEALQELEHILFEADSDLNQGNEEKARVYRSLLGTTQAIDMIQGGVKANALPELASAIVNHRIRTDSSVLALQDDITTKLIPLVKEYNLTLTAFSHVNVTIGGGGNVKLSDAFNTALEPAPVSPIEGPGAAAYRLLSGVIRKTQGHKTIVSPALMGGNTDTQFYWNLTSNIFRYSHLSEGDIYAGIHTINEALRVKGFVKMIRFFKNLILTADDAINI</sequence>
<dbReference type="GO" id="GO:0008081">
    <property type="term" value="F:phosphoric diester hydrolase activity"/>
    <property type="evidence" value="ECO:0007669"/>
    <property type="project" value="InterPro"/>
</dbReference>
<dbReference type="InterPro" id="IPR001261">
    <property type="entry name" value="ArgE/DapE_CS"/>
</dbReference>
<feature type="compositionally biased region" description="Polar residues" evidence="6">
    <location>
        <begin position="416"/>
        <end position="429"/>
    </location>
</feature>
<dbReference type="Pfam" id="PF01546">
    <property type="entry name" value="Peptidase_M20"/>
    <property type="match status" value="1"/>
</dbReference>
<dbReference type="InterPro" id="IPR002933">
    <property type="entry name" value="Peptidase_M20"/>
</dbReference>
<dbReference type="InterPro" id="IPR030395">
    <property type="entry name" value="GP_PDE_dom"/>
</dbReference>
<dbReference type="InterPro" id="IPR017946">
    <property type="entry name" value="PLC-like_Pdiesterase_TIM-brl"/>
</dbReference>
<dbReference type="Gene3D" id="3.40.630.10">
    <property type="entry name" value="Zn peptidases"/>
    <property type="match status" value="1"/>
</dbReference>
<organism evidence="8 9">
    <name type="scientific">Rhizoctonia solani</name>
    <dbReference type="NCBI Taxonomy" id="456999"/>
    <lineage>
        <taxon>Eukaryota</taxon>
        <taxon>Fungi</taxon>
        <taxon>Dikarya</taxon>
        <taxon>Basidiomycota</taxon>
        <taxon>Agaricomycotina</taxon>
        <taxon>Agaricomycetes</taxon>
        <taxon>Cantharellales</taxon>
        <taxon>Ceratobasidiaceae</taxon>
        <taxon>Rhizoctonia</taxon>
    </lineage>
</organism>
<dbReference type="PROSITE" id="PS00759">
    <property type="entry name" value="ARGE_DAPE_CPG2_2"/>
    <property type="match status" value="1"/>
</dbReference>
<evidence type="ECO:0000256" key="3">
    <source>
        <dbReference type="ARBA" id="ARBA00022723"/>
    </source>
</evidence>
<dbReference type="GO" id="GO:0004180">
    <property type="term" value="F:carboxypeptidase activity"/>
    <property type="evidence" value="ECO:0007669"/>
    <property type="project" value="TreeGrafter"/>
</dbReference>
<accession>A0A8H8NVC0</accession>
<evidence type="ECO:0000313" key="8">
    <source>
        <dbReference type="EMBL" id="QRW18827.1"/>
    </source>
</evidence>
<evidence type="ECO:0000259" key="7">
    <source>
        <dbReference type="PROSITE" id="PS51704"/>
    </source>
</evidence>
<dbReference type="SUPFAM" id="SSF53187">
    <property type="entry name" value="Zn-dependent exopeptidases"/>
    <property type="match status" value="1"/>
</dbReference>
<keyword evidence="3" id="KW-0479">Metal-binding</keyword>
<dbReference type="GeneID" id="67022515"/>
<dbReference type="GO" id="GO:0000328">
    <property type="term" value="C:fungal-type vacuole lumen"/>
    <property type="evidence" value="ECO:0007669"/>
    <property type="project" value="TreeGrafter"/>
</dbReference>
<feature type="domain" description="GP-PDE" evidence="7">
    <location>
        <begin position="49"/>
        <end position="358"/>
    </location>
</feature>
<dbReference type="PANTHER" id="PTHR45962:SF1">
    <property type="entry name" value="N-FATTY-ACYL-AMINO ACID SYNTHASE_HYDROLASE PM20D1"/>
    <property type="match status" value="1"/>
</dbReference>
<evidence type="ECO:0000256" key="2">
    <source>
        <dbReference type="ARBA" id="ARBA00022670"/>
    </source>
</evidence>
<dbReference type="GO" id="GO:0046872">
    <property type="term" value="F:metal ion binding"/>
    <property type="evidence" value="ECO:0007669"/>
    <property type="project" value="UniProtKB-KW"/>
</dbReference>
<dbReference type="GO" id="GO:0006629">
    <property type="term" value="P:lipid metabolic process"/>
    <property type="evidence" value="ECO:0007669"/>
    <property type="project" value="InterPro"/>
</dbReference>
<dbReference type="InterPro" id="IPR047177">
    <property type="entry name" value="Pept_M20A"/>
</dbReference>
<dbReference type="EMBL" id="CP059661">
    <property type="protein sequence ID" value="QRW18827.1"/>
    <property type="molecule type" value="Genomic_DNA"/>
</dbReference>
<evidence type="ECO:0000256" key="6">
    <source>
        <dbReference type="SAM" id="MobiDB-lite"/>
    </source>
</evidence>
<dbReference type="GO" id="GO:0051603">
    <property type="term" value="P:proteolysis involved in protein catabolic process"/>
    <property type="evidence" value="ECO:0007669"/>
    <property type="project" value="TreeGrafter"/>
</dbReference>
<dbReference type="KEGG" id="rsx:RhiXN_00233"/>
<keyword evidence="2" id="KW-0645">Protease</keyword>
<dbReference type="Gene3D" id="1.10.150.900">
    <property type="match status" value="1"/>
</dbReference>
<name>A0A8H8NVC0_9AGAM</name>
<feature type="region of interest" description="Disordered" evidence="6">
    <location>
        <begin position="408"/>
        <end position="434"/>
    </location>
</feature>